<organism evidence="3 4">
    <name type="scientific">Sphingomonas ginsenosidimutans</name>
    <dbReference type="NCBI Taxonomy" id="862134"/>
    <lineage>
        <taxon>Bacteria</taxon>
        <taxon>Pseudomonadati</taxon>
        <taxon>Pseudomonadota</taxon>
        <taxon>Alphaproteobacteria</taxon>
        <taxon>Sphingomonadales</taxon>
        <taxon>Sphingomonadaceae</taxon>
        <taxon>Sphingomonas</taxon>
    </lineage>
</organism>
<comment type="caution">
    <text evidence="3">The sequence shown here is derived from an EMBL/GenBank/DDBJ whole genome shotgun (WGS) entry which is preliminary data.</text>
</comment>
<feature type="region of interest" description="Disordered" evidence="1">
    <location>
        <begin position="1"/>
        <end position="22"/>
    </location>
</feature>
<keyword evidence="4" id="KW-1185">Reference proteome</keyword>
<dbReference type="InterPro" id="IPR018968">
    <property type="entry name" value="Phasin"/>
</dbReference>
<evidence type="ECO:0000259" key="2">
    <source>
        <dbReference type="Pfam" id="PF09361"/>
    </source>
</evidence>
<proteinExistence type="predicted"/>
<protein>
    <submittedName>
        <fullName evidence="3">Phasin</fullName>
    </submittedName>
</protein>
<dbReference type="AlphaFoldDB" id="A0A2A4I013"/>
<dbReference type="Pfam" id="PF09361">
    <property type="entry name" value="Phasin_2"/>
    <property type="match status" value="1"/>
</dbReference>
<dbReference type="EMBL" id="NWVD01000002">
    <property type="protein sequence ID" value="PCG09621.1"/>
    <property type="molecule type" value="Genomic_DNA"/>
</dbReference>
<accession>A0A2A4I013</accession>
<evidence type="ECO:0000313" key="3">
    <source>
        <dbReference type="EMBL" id="PCG09621.1"/>
    </source>
</evidence>
<dbReference type="Proteomes" id="UP000218784">
    <property type="component" value="Unassembled WGS sequence"/>
</dbReference>
<gene>
    <name evidence="3" type="ORF">COA17_07090</name>
</gene>
<sequence length="212" mass="22368">MSDKDRSARVASVAKPARPRRARSAVTSVVAAVAPSVLPVEEAPATMPSIPQTVPQIAAKDQTMNETVKAFAEKAQDQAKNLFGQAGEQTKSAMEKSKKAAEEMAEFSKGNVEALLESSRIAAKGLETMGQDAAAFFRARYDSTAQVVNAVATVKSPTELFQLQADYLRGAFDAMVAEASRSTEATLKLAGEVAAPIQNRVALAADKIKVAA</sequence>
<name>A0A2A4I013_9SPHN</name>
<evidence type="ECO:0000256" key="1">
    <source>
        <dbReference type="SAM" id="MobiDB-lite"/>
    </source>
</evidence>
<reference evidence="3 4" key="1">
    <citation type="submission" date="2017-09" db="EMBL/GenBank/DDBJ databases">
        <title>Sphingomonas ginsenosidimutans KACC 14949, whole genome shotgun sequence.</title>
        <authorList>
            <person name="Feng G."/>
            <person name="Zhu H."/>
        </authorList>
    </citation>
    <scope>NUCLEOTIDE SEQUENCE [LARGE SCALE GENOMIC DNA]</scope>
    <source>
        <strain evidence="3 4">KACC 14949</strain>
    </source>
</reference>
<feature type="domain" description="Phasin" evidence="2">
    <location>
        <begin position="102"/>
        <end position="201"/>
    </location>
</feature>
<evidence type="ECO:0000313" key="4">
    <source>
        <dbReference type="Proteomes" id="UP000218784"/>
    </source>
</evidence>